<dbReference type="GeneID" id="23612635"/>
<evidence type="ECO:0000313" key="3">
    <source>
        <dbReference type="EMBL" id="RMZ56292.1"/>
    </source>
</evidence>
<accession>A0A087SE09</accession>
<dbReference type="KEGG" id="apro:F751_1244"/>
<evidence type="ECO:0000256" key="1">
    <source>
        <dbReference type="SAM" id="MobiDB-lite"/>
    </source>
</evidence>
<sequence length="121" mass="12866">MFTCRSGTSFESMGSHFEHAGEEARPGMSDEDFALLMQQQELVRGFGGVPVGEPGGYTSATESAENEGDYHDEEYTYEELSALGEVAGTISKGLSAEALAALPRMSWAEAADSRSGALDTM</sequence>
<reference evidence="2 4" key="1">
    <citation type="journal article" date="2014" name="BMC Genomics">
        <title>Oil accumulation mechanisms of the oleaginous microalga Chlorella protothecoides revealed through its genome, transcriptomes, and proteomes.</title>
        <authorList>
            <person name="Gao C."/>
            <person name="Wang Y."/>
            <person name="Shen Y."/>
            <person name="Yan D."/>
            <person name="He X."/>
            <person name="Dai J."/>
            <person name="Wu Q."/>
        </authorList>
    </citation>
    <scope>NUCLEOTIDE SEQUENCE [LARGE SCALE GENOMIC DNA]</scope>
    <source>
        <strain evidence="2 4">0710</strain>
    </source>
</reference>
<dbReference type="RefSeq" id="XP_011396841.1">
    <property type="nucleotide sequence ID" value="XM_011398539.1"/>
</dbReference>
<reference evidence="5" key="2">
    <citation type="journal article" date="2018" name="Algal Res.">
        <title>Characterization of plant carbon substrate utilization by Auxenochlorella protothecoides.</title>
        <authorList>
            <person name="Vogler B.W."/>
            <person name="Starkenburg S.R."/>
            <person name="Sudasinghe N."/>
            <person name="Schambach J.Y."/>
            <person name="Rollin J.A."/>
            <person name="Pattathil S."/>
            <person name="Barry A.N."/>
        </authorList>
    </citation>
    <scope>NUCLEOTIDE SEQUENCE [LARGE SCALE GENOMIC DNA]</scope>
    <source>
        <strain evidence="5">UTEX 25</strain>
    </source>
</reference>
<organism evidence="2 4">
    <name type="scientific">Auxenochlorella protothecoides</name>
    <name type="common">Green microalga</name>
    <name type="synonym">Chlorella protothecoides</name>
    <dbReference type="NCBI Taxonomy" id="3075"/>
    <lineage>
        <taxon>Eukaryota</taxon>
        <taxon>Viridiplantae</taxon>
        <taxon>Chlorophyta</taxon>
        <taxon>core chlorophytes</taxon>
        <taxon>Trebouxiophyceae</taxon>
        <taxon>Chlorellales</taxon>
        <taxon>Chlorellaceae</taxon>
        <taxon>Auxenochlorella</taxon>
    </lineage>
</organism>
<feature type="compositionally biased region" description="Polar residues" evidence="1">
    <location>
        <begin position="1"/>
        <end position="12"/>
    </location>
</feature>
<gene>
    <name evidence="3" type="ORF">APUTEX25_000531</name>
    <name evidence="2" type="ORF">F751_1244</name>
</gene>
<dbReference type="PANTHER" id="PTHR47530:SF4">
    <property type="entry name" value="E3 UBIQUITIN LIGASE BIG BROTHER-RELATED"/>
    <property type="match status" value="1"/>
</dbReference>
<feature type="region of interest" description="Disordered" evidence="1">
    <location>
        <begin position="47"/>
        <end position="70"/>
    </location>
</feature>
<dbReference type="AlphaFoldDB" id="A0A087SE09"/>
<reference evidence="3" key="4">
    <citation type="submission" date="2018-11" db="EMBL/GenBank/DDBJ databases">
        <title>Characterization of plant carbon substrate utilization by Auxenochlorella protothecoides.</title>
        <authorList>
            <person name="Vogler B.W."/>
            <person name="Starkenburg S.R."/>
            <person name="Sudasinghe N."/>
            <person name="Schambach J.Y."/>
            <person name="Rollin J.A."/>
            <person name="Pattathil S."/>
            <person name="Barry A.N."/>
        </authorList>
    </citation>
    <scope>NUCLEOTIDE SEQUENCE [LARGE SCALE GENOMIC DNA]</scope>
    <source>
        <strain evidence="3">UTEX 25</strain>
    </source>
</reference>
<proteinExistence type="predicted"/>
<dbReference type="OrthoDB" id="8062037at2759"/>
<dbReference type="EMBL" id="KL662102">
    <property type="protein sequence ID" value="KFM23963.1"/>
    <property type="molecule type" value="Genomic_DNA"/>
</dbReference>
<feature type="compositionally biased region" description="Basic and acidic residues" evidence="1">
    <location>
        <begin position="16"/>
        <end position="25"/>
    </location>
</feature>
<evidence type="ECO:0000313" key="5">
    <source>
        <dbReference type="Proteomes" id="UP000279271"/>
    </source>
</evidence>
<dbReference type="InterPro" id="IPR043312">
    <property type="entry name" value="AtBBR-like"/>
</dbReference>
<evidence type="ECO:0000313" key="4">
    <source>
        <dbReference type="Proteomes" id="UP000028924"/>
    </source>
</evidence>
<name>A0A087SE09_AUXPR</name>
<dbReference type="Proteomes" id="UP000028924">
    <property type="component" value="Unassembled WGS sequence"/>
</dbReference>
<evidence type="ECO:0000313" key="2">
    <source>
        <dbReference type="EMBL" id="KFM23963.1"/>
    </source>
</evidence>
<dbReference type="PANTHER" id="PTHR47530">
    <property type="entry name" value="E3 UBIQUITIN LIGASE BIG BROTHER-RELATED"/>
    <property type="match status" value="1"/>
</dbReference>
<feature type="region of interest" description="Disordered" evidence="1">
    <location>
        <begin position="1"/>
        <end position="30"/>
    </location>
</feature>
<reference evidence="3" key="3">
    <citation type="submission" date="2018-10" db="EMBL/GenBank/DDBJ databases">
        <authorList>
            <person name="Hovde B."/>
            <person name="Zhang X."/>
        </authorList>
    </citation>
    <scope>NUCLEOTIDE SEQUENCE [LARGE SCALE GENOMIC DNA]</scope>
    <source>
        <strain evidence="3">UTEX 25</strain>
    </source>
</reference>
<dbReference type="EMBL" id="QOKY01000150">
    <property type="protein sequence ID" value="RMZ56292.1"/>
    <property type="molecule type" value="Genomic_DNA"/>
</dbReference>
<protein>
    <submittedName>
        <fullName evidence="2">Uncharacterized protein</fullName>
    </submittedName>
</protein>
<dbReference type="Proteomes" id="UP000279271">
    <property type="component" value="Unassembled WGS sequence"/>
</dbReference>
<keyword evidence="4" id="KW-1185">Reference proteome</keyword>